<evidence type="ECO:0000256" key="2">
    <source>
        <dbReference type="ARBA" id="ARBA00023125"/>
    </source>
</evidence>
<dbReference type="AlphaFoldDB" id="A0A9D2LZ00"/>
<evidence type="ECO:0000259" key="4">
    <source>
        <dbReference type="PROSITE" id="PS01124"/>
    </source>
</evidence>
<gene>
    <name evidence="5" type="ORF">H9942_07115</name>
</gene>
<dbReference type="GO" id="GO:0003700">
    <property type="term" value="F:DNA-binding transcription factor activity"/>
    <property type="evidence" value="ECO:0007669"/>
    <property type="project" value="InterPro"/>
</dbReference>
<organism evidence="5 6">
    <name type="scientific">Candidatus Acutalibacter ornithocaccae</name>
    <dbReference type="NCBI Taxonomy" id="2838416"/>
    <lineage>
        <taxon>Bacteria</taxon>
        <taxon>Bacillati</taxon>
        <taxon>Bacillota</taxon>
        <taxon>Clostridia</taxon>
        <taxon>Eubacteriales</taxon>
        <taxon>Acutalibacteraceae</taxon>
        <taxon>Acutalibacter</taxon>
    </lineage>
</organism>
<dbReference type="EMBL" id="DWXZ01000147">
    <property type="protein sequence ID" value="HJB37824.1"/>
    <property type="molecule type" value="Genomic_DNA"/>
</dbReference>
<dbReference type="SUPFAM" id="SSF51215">
    <property type="entry name" value="Regulatory protein AraC"/>
    <property type="match status" value="1"/>
</dbReference>
<dbReference type="GO" id="GO:0043565">
    <property type="term" value="F:sequence-specific DNA binding"/>
    <property type="evidence" value="ECO:0007669"/>
    <property type="project" value="InterPro"/>
</dbReference>
<dbReference type="PROSITE" id="PS01124">
    <property type="entry name" value="HTH_ARAC_FAMILY_2"/>
    <property type="match status" value="1"/>
</dbReference>
<dbReference type="Gene3D" id="1.10.10.60">
    <property type="entry name" value="Homeodomain-like"/>
    <property type="match status" value="2"/>
</dbReference>
<dbReference type="PANTHER" id="PTHR43280">
    <property type="entry name" value="ARAC-FAMILY TRANSCRIPTIONAL REGULATOR"/>
    <property type="match status" value="1"/>
</dbReference>
<feature type="domain" description="HTH araC/xylS-type" evidence="4">
    <location>
        <begin position="174"/>
        <end position="271"/>
    </location>
</feature>
<dbReference type="InterPro" id="IPR014710">
    <property type="entry name" value="RmlC-like_jellyroll"/>
</dbReference>
<dbReference type="InterPro" id="IPR020449">
    <property type="entry name" value="Tscrpt_reg_AraC-type_HTH"/>
</dbReference>
<dbReference type="PRINTS" id="PR00032">
    <property type="entry name" value="HTHARAC"/>
</dbReference>
<keyword evidence="3" id="KW-0804">Transcription</keyword>
<keyword evidence="1" id="KW-0805">Transcription regulation</keyword>
<dbReference type="InterPro" id="IPR009057">
    <property type="entry name" value="Homeodomain-like_sf"/>
</dbReference>
<dbReference type="InterPro" id="IPR037923">
    <property type="entry name" value="HTH-like"/>
</dbReference>
<dbReference type="Proteomes" id="UP000824214">
    <property type="component" value="Unassembled WGS sequence"/>
</dbReference>
<evidence type="ECO:0000256" key="3">
    <source>
        <dbReference type="ARBA" id="ARBA00023163"/>
    </source>
</evidence>
<comment type="caution">
    <text evidence="5">The sequence shown here is derived from an EMBL/GenBank/DDBJ whole genome shotgun (WGS) entry which is preliminary data.</text>
</comment>
<reference evidence="5" key="2">
    <citation type="submission" date="2021-04" db="EMBL/GenBank/DDBJ databases">
        <authorList>
            <person name="Gilroy R."/>
        </authorList>
    </citation>
    <scope>NUCLEOTIDE SEQUENCE</scope>
    <source>
        <strain evidence="5">ChiBcolR8-3208</strain>
    </source>
</reference>
<dbReference type="Pfam" id="PF02311">
    <property type="entry name" value="AraC_binding"/>
    <property type="match status" value="1"/>
</dbReference>
<keyword evidence="2" id="KW-0238">DNA-binding</keyword>
<accession>A0A9D2LZ00</accession>
<dbReference type="InterPro" id="IPR003313">
    <property type="entry name" value="AraC-bd"/>
</dbReference>
<reference evidence="5" key="1">
    <citation type="journal article" date="2021" name="PeerJ">
        <title>Extensive microbial diversity within the chicken gut microbiome revealed by metagenomics and culture.</title>
        <authorList>
            <person name="Gilroy R."/>
            <person name="Ravi A."/>
            <person name="Getino M."/>
            <person name="Pursley I."/>
            <person name="Horton D.L."/>
            <person name="Alikhan N.F."/>
            <person name="Baker D."/>
            <person name="Gharbi K."/>
            <person name="Hall N."/>
            <person name="Watson M."/>
            <person name="Adriaenssens E.M."/>
            <person name="Foster-Nyarko E."/>
            <person name="Jarju S."/>
            <person name="Secka A."/>
            <person name="Antonio M."/>
            <person name="Oren A."/>
            <person name="Chaudhuri R.R."/>
            <person name="La Ragione R."/>
            <person name="Hildebrand F."/>
            <person name="Pallen M.J."/>
        </authorList>
    </citation>
    <scope>NUCLEOTIDE SEQUENCE</scope>
    <source>
        <strain evidence="5">ChiBcolR8-3208</strain>
    </source>
</reference>
<evidence type="ECO:0000313" key="6">
    <source>
        <dbReference type="Proteomes" id="UP000824214"/>
    </source>
</evidence>
<evidence type="ECO:0000256" key="1">
    <source>
        <dbReference type="ARBA" id="ARBA00023015"/>
    </source>
</evidence>
<dbReference type="InterPro" id="IPR018062">
    <property type="entry name" value="HTH_AraC-typ_CS"/>
</dbReference>
<dbReference type="Pfam" id="PF12833">
    <property type="entry name" value="HTH_18"/>
    <property type="match status" value="1"/>
</dbReference>
<dbReference type="Gene3D" id="2.60.120.10">
    <property type="entry name" value="Jelly Rolls"/>
    <property type="match status" value="1"/>
</dbReference>
<name>A0A9D2LZ00_9FIRM</name>
<dbReference type="PROSITE" id="PS00041">
    <property type="entry name" value="HTH_ARAC_FAMILY_1"/>
    <property type="match status" value="1"/>
</dbReference>
<dbReference type="SMART" id="SM00342">
    <property type="entry name" value="HTH_ARAC"/>
    <property type="match status" value="1"/>
</dbReference>
<dbReference type="SUPFAM" id="SSF46689">
    <property type="entry name" value="Homeodomain-like"/>
    <property type="match status" value="2"/>
</dbReference>
<protein>
    <submittedName>
        <fullName evidence="5">AraC family transcriptional regulator</fullName>
    </submittedName>
</protein>
<dbReference type="PANTHER" id="PTHR43280:SF34">
    <property type="entry name" value="ARAC-FAMILY TRANSCRIPTIONAL REGULATOR"/>
    <property type="match status" value="1"/>
</dbReference>
<sequence length="272" mass="31848">MEDGLFECHHYLDRVPPQVEYHEHEFYEIFFFLSGDVSYIIEGSTYQLRPGDILLTSNEDIHKPEVRAGKPYERYVIWIHPDAIQAFHKLGDDLAACFLDASDRRFKLIRPDSSTVTQLKSLCEKIIQARKDTGFAKETLAYLYLCEFLVYLNRAYFSLPDSIWEDVSENENVNQVVTYIHEHLAEDLSLDKLASHFYVSKSYLSHKFKEYTGLTLYQFIIKKRLVVARNMLREGLPVTTVCLQCGFNDYSNFLKQFKREFGRSPKEFMGAE</sequence>
<proteinExistence type="predicted"/>
<evidence type="ECO:0000313" key="5">
    <source>
        <dbReference type="EMBL" id="HJB37824.1"/>
    </source>
</evidence>
<dbReference type="InterPro" id="IPR018060">
    <property type="entry name" value="HTH_AraC"/>
</dbReference>